<evidence type="ECO:0000313" key="2">
    <source>
        <dbReference type="EMBL" id="RNA40774.1"/>
    </source>
</evidence>
<dbReference type="EMBL" id="REGN01000597">
    <property type="protein sequence ID" value="RNA40774.1"/>
    <property type="molecule type" value="Genomic_DNA"/>
</dbReference>
<gene>
    <name evidence="2" type="ORF">BpHYR1_007779</name>
</gene>
<organism evidence="2 3">
    <name type="scientific">Brachionus plicatilis</name>
    <name type="common">Marine rotifer</name>
    <name type="synonym">Brachionus muelleri</name>
    <dbReference type="NCBI Taxonomy" id="10195"/>
    <lineage>
        <taxon>Eukaryota</taxon>
        <taxon>Metazoa</taxon>
        <taxon>Spiralia</taxon>
        <taxon>Gnathifera</taxon>
        <taxon>Rotifera</taxon>
        <taxon>Eurotatoria</taxon>
        <taxon>Monogononta</taxon>
        <taxon>Pseudotrocha</taxon>
        <taxon>Ploima</taxon>
        <taxon>Brachionidae</taxon>
        <taxon>Brachionus</taxon>
    </lineage>
</organism>
<evidence type="ECO:0000256" key="1">
    <source>
        <dbReference type="SAM" id="MobiDB-lite"/>
    </source>
</evidence>
<comment type="caution">
    <text evidence="2">The sequence shown here is derived from an EMBL/GenBank/DDBJ whole genome shotgun (WGS) entry which is preliminary data.</text>
</comment>
<sequence>MRSNMATLYERTDILANITGAGTSKSTPPTTIESGYGSSKIESEVSRIHTSGTLNYGVMAQDLRAKVIAKDCKHFKARDYHQLDSLLDVFDSIGYLPDQTVSKTGWEKALRFFEERDLVDNANYIPQRDPIVVVSNRPAPAALTALTGRPPARAGGQRNKFYR</sequence>
<reference evidence="2 3" key="1">
    <citation type="journal article" date="2018" name="Sci. Rep.">
        <title>Genomic signatures of local adaptation to the degree of environmental predictability in rotifers.</title>
        <authorList>
            <person name="Franch-Gras L."/>
            <person name="Hahn C."/>
            <person name="Garcia-Roger E.M."/>
            <person name="Carmona M.J."/>
            <person name="Serra M."/>
            <person name="Gomez A."/>
        </authorList>
    </citation>
    <scope>NUCLEOTIDE SEQUENCE [LARGE SCALE GENOMIC DNA]</scope>
    <source>
        <strain evidence="2">HYR1</strain>
    </source>
</reference>
<feature type="region of interest" description="Disordered" evidence="1">
    <location>
        <begin position="19"/>
        <end position="38"/>
    </location>
</feature>
<dbReference type="Proteomes" id="UP000276133">
    <property type="component" value="Unassembled WGS sequence"/>
</dbReference>
<protein>
    <submittedName>
        <fullName evidence="2">Uncharacterized protein</fullName>
    </submittedName>
</protein>
<accession>A0A3M7SYB6</accession>
<name>A0A3M7SYB6_BRAPC</name>
<keyword evidence="3" id="KW-1185">Reference proteome</keyword>
<dbReference type="OrthoDB" id="10240157at2759"/>
<feature type="compositionally biased region" description="Polar residues" evidence="1">
    <location>
        <begin position="20"/>
        <end position="37"/>
    </location>
</feature>
<evidence type="ECO:0000313" key="3">
    <source>
        <dbReference type="Proteomes" id="UP000276133"/>
    </source>
</evidence>
<proteinExistence type="predicted"/>
<dbReference type="AlphaFoldDB" id="A0A3M7SYB6"/>